<evidence type="ECO:0000313" key="3">
    <source>
        <dbReference type="WBParaSite" id="BXY_0733700.1"/>
    </source>
</evidence>
<feature type="region of interest" description="Disordered" evidence="1">
    <location>
        <begin position="399"/>
        <end position="445"/>
    </location>
</feature>
<accession>A0A1I7S2V7</accession>
<name>A0A1I7S2V7_BURXY</name>
<feature type="compositionally biased region" description="Polar residues" evidence="1">
    <location>
        <begin position="1"/>
        <end position="13"/>
    </location>
</feature>
<dbReference type="AlphaFoldDB" id="A0A1I7S2V7"/>
<proteinExistence type="predicted"/>
<sequence length="445" mass="50313">MSSWFSYFRSTTPKTDEEPEPGPSDSLQTLSEQITDLTQEQKQHIQEVLHRAELSKQHARVVMDQHNLRGLQERGSISGSSIDLDDEEDLLEMDPLPKGVEVCVGQGASREISPFPQSDASLDDISLSCRSYTPSVIVEVTSEIEQQEPSIMSKGMKLLSQKIVEWVKSLDEEDEFELKPPKNDLQTVLEERTDEFFYDGSILDDYCTNLSRCTIIIALADVVAIQRIKHDSLDIHLEQFSENIARNAVLNAMCRMQQRFKTSIPSKTSSEQRDIAEKVVQESIENGVLSYLLNERQDCEWPYYLMDEQSSFDTMGYNSLPMDSSSASSCTETTDQQDELLTTISLTQSEPQPELNKQETINIKVRQPEKQRNISSTRADPHKNNGKTIEALRIPIIPVQGEKQQNRGDSFEDYGLFSPESPVREVTRVAPPVPPPPSIPAQEEL</sequence>
<evidence type="ECO:0000313" key="2">
    <source>
        <dbReference type="Proteomes" id="UP000095284"/>
    </source>
</evidence>
<evidence type="ECO:0000256" key="1">
    <source>
        <dbReference type="SAM" id="MobiDB-lite"/>
    </source>
</evidence>
<organism evidence="2 3">
    <name type="scientific">Bursaphelenchus xylophilus</name>
    <name type="common">Pinewood nematode worm</name>
    <name type="synonym">Aphelenchoides xylophilus</name>
    <dbReference type="NCBI Taxonomy" id="6326"/>
    <lineage>
        <taxon>Eukaryota</taxon>
        <taxon>Metazoa</taxon>
        <taxon>Ecdysozoa</taxon>
        <taxon>Nematoda</taxon>
        <taxon>Chromadorea</taxon>
        <taxon>Rhabditida</taxon>
        <taxon>Tylenchina</taxon>
        <taxon>Tylenchomorpha</taxon>
        <taxon>Aphelenchoidea</taxon>
        <taxon>Aphelenchoididae</taxon>
        <taxon>Bursaphelenchus</taxon>
    </lineage>
</organism>
<protein>
    <submittedName>
        <fullName evidence="3">SBF2 domain-containing protein</fullName>
    </submittedName>
</protein>
<dbReference type="Proteomes" id="UP000095284">
    <property type="component" value="Unplaced"/>
</dbReference>
<feature type="region of interest" description="Disordered" evidence="1">
    <location>
        <begin position="1"/>
        <end position="28"/>
    </location>
</feature>
<reference evidence="3" key="1">
    <citation type="submission" date="2016-11" db="UniProtKB">
        <authorList>
            <consortium name="WormBaseParasite"/>
        </authorList>
    </citation>
    <scope>IDENTIFICATION</scope>
</reference>
<dbReference type="WBParaSite" id="BXY_0733700.1">
    <property type="protein sequence ID" value="BXY_0733700.1"/>
    <property type="gene ID" value="BXY_0733700"/>
</dbReference>